<organism evidence="2 3">
    <name type="scientific">Crassostrea virginica</name>
    <name type="common">Eastern oyster</name>
    <dbReference type="NCBI Taxonomy" id="6565"/>
    <lineage>
        <taxon>Eukaryota</taxon>
        <taxon>Metazoa</taxon>
        <taxon>Spiralia</taxon>
        <taxon>Lophotrochozoa</taxon>
        <taxon>Mollusca</taxon>
        <taxon>Bivalvia</taxon>
        <taxon>Autobranchia</taxon>
        <taxon>Pteriomorphia</taxon>
        <taxon>Ostreida</taxon>
        <taxon>Ostreoidea</taxon>
        <taxon>Ostreidae</taxon>
        <taxon>Crassostrea</taxon>
    </lineage>
</organism>
<dbReference type="InterPro" id="IPR011042">
    <property type="entry name" value="6-blade_b-propeller_TolB-like"/>
</dbReference>
<gene>
    <name evidence="3" type="primary">LOC111125257</name>
</gene>
<keyword evidence="1" id="KW-0472">Membrane</keyword>
<dbReference type="OrthoDB" id="6079461at2759"/>
<feature type="transmembrane region" description="Helical" evidence="1">
    <location>
        <begin position="533"/>
        <end position="558"/>
    </location>
</feature>
<dbReference type="Proteomes" id="UP000694844">
    <property type="component" value="Chromosome 3"/>
</dbReference>
<proteinExistence type="predicted"/>
<feature type="transmembrane region" description="Helical" evidence="1">
    <location>
        <begin position="458"/>
        <end position="481"/>
    </location>
</feature>
<reference evidence="3" key="1">
    <citation type="submission" date="2025-08" db="UniProtKB">
        <authorList>
            <consortium name="RefSeq"/>
        </authorList>
    </citation>
    <scope>IDENTIFICATION</scope>
    <source>
        <tissue evidence="3">Whole sample</tissue>
    </source>
</reference>
<keyword evidence="1" id="KW-0812">Transmembrane</keyword>
<feature type="transmembrane region" description="Helical" evidence="1">
    <location>
        <begin position="493"/>
        <end position="513"/>
    </location>
</feature>
<dbReference type="AlphaFoldDB" id="A0A8B8DAH4"/>
<keyword evidence="1" id="KW-1133">Transmembrane helix</keyword>
<evidence type="ECO:0000256" key="1">
    <source>
        <dbReference type="SAM" id="Phobius"/>
    </source>
</evidence>
<dbReference type="GeneID" id="111125257"/>
<accession>A0A8B8DAH4</accession>
<sequence>MDHLTVTKESTIEEMTHRFLGLKEELKLLGQSLDGLHKFYAPNPIEKIKNKLAFMENSETQYEQTVNKPVKFLRFVKRCPLYNTRELPKVLEPNRYVTKKGCADPECFFPVHEGLMEYRKPIRKNTKIKTSKRLFVELPALTESFLLPGPMNCVDLCFVPPNLFWVNNGNNIILTNTQGDILHRINSSYSFTANENEIMYVDRNFSIQKLSYGRENSILFMRRPSLWLPLSIHCCQSNGDLLVGMVSSISNPPKARVVRCNEFGEVKQSIFQNEEGRVLYRYPRYITENRNGDIVVSDVMKGRIVVTNNAGEFRFFSPVDNPKGICTDQLSRILVVCRYSQDVLVLDENGMYLLHLRIEESPEIVRRILRKVHLMFFQTIRLGKSQERRKILCLSYDDDKNLLWVGSNDSNTVSGYKEEEQKQTDDFNNFHGILRFVDIFLRICFFLIHLILKLTVEIWFLIIHPIFELIVKIFMGIWVFLIHPISKLIVENFMGIWFFIIHWIFVLIMSIPILNIPIFNTVFAPVFLASTTTIPVCIFSLYFPTLSATLIVIVLLHICCQRH</sequence>
<protein>
    <submittedName>
        <fullName evidence="3">Uncharacterized protein LOC111125257</fullName>
    </submittedName>
</protein>
<dbReference type="KEGG" id="cvn:111125257"/>
<name>A0A8B8DAH4_CRAVI</name>
<evidence type="ECO:0000313" key="2">
    <source>
        <dbReference type="Proteomes" id="UP000694844"/>
    </source>
</evidence>
<dbReference type="SUPFAM" id="SSF63829">
    <property type="entry name" value="Calcium-dependent phosphotriesterase"/>
    <property type="match status" value="1"/>
</dbReference>
<dbReference type="Gene3D" id="2.120.10.30">
    <property type="entry name" value="TolB, C-terminal domain"/>
    <property type="match status" value="1"/>
</dbReference>
<keyword evidence="2" id="KW-1185">Reference proteome</keyword>
<dbReference type="RefSeq" id="XP_022324559.1">
    <property type="nucleotide sequence ID" value="XM_022468851.1"/>
</dbReference>
<evidence type="ECO:0000313" key="3">
    <source>
        <dbReference type="RefSeq" id="XP_022324559.1"/>
    </source>
</evidence>